<sequence length="88" mass="10117">MSVEDEGMTSISFTGSRGTPARWHNSVIKIENGREALTPHKLCRIPQPKQNIRALEPSELFKPMFEEKHGHYVAKRNEKAEKNEEIKT</sequence>
<dbReference type="Proteomes" id="UP000824120">
    <property type="component" value="Chromosome 3"/>
</dbReference>
<evidence type="ECO:0000313" key="1">
    <source>
        <dbReference type="EMBL" id="KAG5615735.1"/>
    </source>
</evidence>
<comment type="caution">
    <text evidence="1">The sequence shown here is derived from an EMBL/GenBank/DDBJ whole genome shotgun (WGS) entry which is preliminary data.</text>
</comment>
<keyword evidence="2" id="KW-1185">Reference proteome</keyword>
<dbReference type="EMBL" id="JACXVP010000003">
    <property type="protein sequence ID" value="KAG5615735.1"/>
    <property type="molecule type" value="Genomic_DNA"/>
</dbReference>
<evidence type="ECO:0000313" key="2">
    <source>
        <dbReference type="Proteomes" id="UP000824120"/>
    </source>
</evidence>
<organism evidence="1 2">
    <name type="scientific">Solanum commersonii</name>
    <name type="common">Commerson's wild potato</name>
    <name type="synonym">Commerson's nightshade</name>
    <dbReference type="NCBI Taxonomy" id="4109"/>
    <lineage>
        <taxon>Eukaryota</taxon>
        <taxon>Viridiplantae</taxon>
        <taxon>Streptophyta</taxon>
        <taxon>Embryophyta</taxon>
        <taxon>Tracheophyta</taxon>
        <taxon>Spermatophyta</taxon>
        <taxon>Magnoliopsida</taxon>
        <taxon>eudicotyledons</taxon>
        <taxon>Gunneridae</taxon>
        <taxon>Pentapetalae</taxon>
        <taxon>asterids</taxon>
        <taxon>lamiids</taxon>
        <taxon>Solanales</taxon>
        <taxon>Solanaceae</taxon>
        <taxon>Solanoideae</taxon>
        <taxon>Solaneae</taxon>
        <taxon>Solanum</taxon>
    </lineage>
</organism>
<accession>A0A9J5ZUW5</accession>
<reference evidence="1 2" key="1">
    <citation type="submission" date="2020-09" db="EMBL/GenBank/DDBJ databases">
        <title>De no assembly of potato wild relative species, Solanum commersonii.</title>
        <authorList>
            <person name="Cho K."/>
        </authorList>
    </citation>
    <scope>NUCLEOTIDE SEQUENCE [LARGE SCALE GENOMIC DNA]</scope>
    <source>
        <strain evidence="1">LZ3.2</strain>
        <tissue evidence="1">Leaf</tissue>
    </source>
</reference>
<proteinExistence type="predicted"/>
<name>A0A9J5ZUW5_SOLCO</name>
<protein>
    <submittedName>
        <fullName evidence="1">Uncharacterized protein</fullName>
    </submittedName>
</protein>
<gene>
    <name evidence="1" type="ORF">H5410_015559</name>
</gene>
<dbReference type="AlphaFoldDB" id="A0A9J5ZUW5"/>